<protein>
    <submittedName>
        <fullName evidence="1">Uncharacterized protein</fullName>
    </submittedName>
</protein>
<gene>
    <name evidence="1" type="ORF">p301-4_00131</name>
</gene>
<evidence type="ECO:0000313" key="1">
    <source>
        <dbReference type="EMBL" id="AVR62322.1"/>
    </source>
</evidence>
<proteinExistence type="predicted"/>
<keyword evidence="1" id="KW-0614">Plasmid</keyword>
<organism evidence="1">
    <name type="scientific">Escherichia coli</name>
    <dbReference type="NCBI Taxonomy" id="562"/>
    <lineage>
        <taxon>Bacteria</taxon>
        <taxon>Pseudomonadati</taxon>
        <taxon>Pseudomonadota</taxon>
        <taxon>Gammaproteobacteria</taxon>
        <taxon>Enterobacterales</taxon>
        <taxon>Enterobacteriaceae</taxon>
        <taxon>Escherichia</taxon>
    </lineage>
</organism>
<reference evidence="1" key="1">
    <citation type="journal article" date="2018" name="Vet. Microbiol.">
        <title>Longitudinal study of Escherichia coli plasmid resistance to extended-spectrum cephalosporins in free-range broilers.</title>
        <authorList>
            <person name="Baron S."/>
            <person name="Le Devendec L."/>
            <person name="Touzain F."/>
            <person name="Jouy E."/>
            <person name="Lucas P."/>
            <person name="de Boisseson C."/>
            <person name="Larvor E."/>
            <person name="Kempf I."/>
        </authorList>
    </citation>
    <scope>NUCLEOTIDE SEQUENCE</scope>
    <source>
        <strain evidence="1">DH5alpha</strain>
        <plasmid evidence="1">p301-4</plasmid>
    </source>
</reference>
<dbReference type="EMBL" id="MG692649">
    <property type="protein sequence ID" value="AVR62322.1"/>
    <property type="molecule type" value="Genomic_DNA"/>
</dbReference>
<geneLocation type="plasmid" evidence="1">
    <name>p301-4</name>
</geneLocation>
<sequence>MYTCQYFPPAFSTRLLHCDSVVICDNDSGIARPSDHAFRSSCRIFHIHRERIASFRKLSFFQCPCLFRPPQVTDTCTCGCQLRRRPYVWMAQKIPGSRPRFRAAYSRFSTARRHTSFSSQRLLSNTGHSVSGRVKTRCTQSQSGRRFSCVAIHRSVAFFPQDGQARLPHELVTYLTWGHSGLSQLYSFTPSIRVPQASIFVTASTSISRRPPASRKDVQHWLAVNRRFSGRG</sequence>
<accession>A0A2R4ACG4</accession>
<name>A0A2R4ACG4_ECOLX</name>
<dbReference type="AlphaFoldDB" id="A0A2R4ACG4"/>